<dbReference type="Gene3D" id="3.50.50.60">
    <property type="entry name" value="FAD/NAD(P)-binding domain"/>
    <property type="match status" value="1"/>
</dbReference>
<comment type="cofactor">
    <cofactor evidence="1">
        <name>FAD</name>
        <dbReference type="ChEBI" id="CHEBI:57692"/>
    </cofactor>
</comment>
<evidence type="ECO:0000259" key="5">
    <source>
        <dbReference type="Pfam" id="PF00732"/>
    </source>
</evidence>
<evidence type="ECO:0000256" key="4">
    <source>
        <dbReference type="ARBA" id="ARBA00022827"/>
    </source>
</evidence>
<dbReference type="PIRSF" id="PIRSF000137">
    <property type="entry name" value="Alcohol_oxidase"/>
    <property type="match status" value="1"/>
</dbReference>
<sequence length="507" mass="52764">MTDSNPDFVVVGGGAAGAIVAARLSEDPSATVVLLEAGGDERRPDVQTPEAWPTMLGSDADWAAETVPQSVLGRTVPAPRGRILGGSGSINVMAHLRGHRDDYDRWAQLGADGWGWDAMLPFHKLTEDVPDGDPAFRGRGGPLRPRPIVDPHPLSIAHVEAAVHAGLPRAADLNDGDLRGAALHDLLIDSGHRRQSSATAYLRPAMDRPNLTVVTGAQAASLVFDGTRCVGVDYLVDGVGHTVRAGRETVLSAGAVATARLLLGSGIGPVADLEKLGIEVVAESDEVGANLQDHILLAGVRVRTDVALPPPSGNFAESTLFTTLDGGPGRPDLQICNVQVDYHTAAQEPAGQAFTFGIGLMRPQARGTIRLASADPFAPPLIDPRYLSERADVDAAVAGVELADRLFATGAFSAWGGRCDASDWLARDRAGLESLIADGVSSFFHLSGTARMGSDDAAVVGPDLKVRGVDGVRVADASVFPEVVSCNTQAAAMAVGEKVAALILGRC</sequence>
<dbReference type="RefSeq" id="WP_161895421.1">
    <property type="nucleotide sequence ID" value="NZ_BJOV01000003.1"/>
</dbReference>
<dbReference type="Gene3D" id="3.30.560.10">
    <property type="entry name" value="Glucose Oxidase, domain 3"/>
    <property type="match status" value="1"/>
</dbReference>
<proteinExistence type="inferred from homology"/>
<dbReference type="InterPro" id="IPR036188">
    <property type="entry name" value="FAD/NAD-bd_sf"/>
</dbReference>
<keyword evidence="8" id="KW-1185">Reference proteome</keyword>
<dbReference type="Pfam" id="PF00732">
    <property type="entry name" value="GMC_oxred_N"/>
    <property type="match status" value="1"/>
</dbReference>
<keyword evidence="3" id="KW-0285">Flavoprotein</keyword>
<comment type="caution">
    <text evidence="7">The sequence shown here is derived from an EMBL/GenBank/DDBJ whole genome shotgun (WGS) entry which is preliminary data.</text>
</comment>
<evidence type="ECO:0000256" key="1">
    <source>
        <dbReference type="ARBA" id="ARBA00001974"/>
    </source>
</evidence>
<keyword evidence="4" id="KW-0274">FAD</keyword>
<dbReference type="SUPFAM" id="SSF51905">
    <property type="entry name" value="FAD/NAD(P)-binding domain"/>
    <property type="match status" value="1"/>
</dbReference>
<evidence type="ECO:0000259" key="6">
    <source>
        <dbReference type="Pfam" id="PF05199"/>
    </source>
</evidence>
<name>A0A7I9V8K7_9ACTN</name>
<organism evidence="7 8">
    <name type="scientific">Gordonia spumicola</name>
    <dbReference type="NCBI Taxonomy" id="589161"/>
    <lineage>
        <taxon>Bacteria</taxon>
        <taxon>Bacillati</taxon>
        <taxon>Actinomycetota</taxon>
        <taxon>Actinomycetes</taxon>
        <taxon>Mycobacteriales</taxon>
        <taxon>Gordoniaceae</taxon>
        <taxon>Gordonia</taxon>
    </lineage>
</organism>
<evidence type="ECO:0000313" key="8">
    <source>
        <dbReference type="Proteomes" id="UP000444960"/>
    </source>
</evidence>
<accession>A0A7I9V8K7</accession>
<evidence type="ECO:0000313" key="7">
    <source>
        <dbReference type="EMBL" id="GEE01657.1"/>
    </source>
</evidence>
<comment type="similarity">
    <text evidence="2">Belongs to the GMC oxidoreductase family.</text>
</comment>
<dbReference type="Pfam" id="PF05199">
    <property type="entry name" value="GMC_oxred_C"/>
    <property type="match status" value="1"/>
</dbReference>
<dbReference type="Proteomes" id="UP000444960">
    <property type="component" value="Unassembled WGS sequence"/>
</dbReference>
<evidence type="ECO:0000256" key="2">
    <source>
        <dbReference type="ARBA" id="ARBA00010790"/>
    </source>
</evidence>
<dbReference type="SUPFAM" id="SSF54373">
    <property type="entry name" value="FAD-linked reductases, C-terminal domain"/>
    <property type="match status" value="1"/>
</dbReference>
<protein>
    <submittedName>
        <fullName evidence="7">Choline dehydrogenase</fullName>
    </submittedName>
</protein>
<dbReference type="InterPro" id="IPR000172">
    <property type="entry name" value="GMC_OxRdtase_N"/>
</dbReference>
<dbReference type="InterPro" id="IPR012132">
    <property type="entry name" value="GMC_OxRdtase"/>
</dbReference>
<feature type="domain" description="Glucose-methanol-choline oxidoreductase C-terminal" evidence="6">
    <location>
        <begin position="363"/>
        <end position="496"/>
    </location>
</feature>
<gene>
    <name evidence="7" type="ORF">nbrc107696_21030</name>
</gene>
<dbReference type="InterPro" id="IPR007867">
    <property type="entry name" value="GMC_OxRtase_C"/>
</dbReference>
<dbReference type="PANTHER" id="PTHR11552:SF147">
    <property type="entry name" value="CHOLINE DEHYDROGENASE, MITOCHONDRIAL"/>
    <property type="match status" value="1"/>
</dbReference>
<reference evidence="8" key="1">
    <citation type="submission" date="2019-06" db="EMBL/GenBank/DDBJ databases">
        <title>Gordonia isolated from sludge of a wastewater treatment plant.</title>
        <authorList>
            <person name="Tamura T."/>
            <person name="Aoyama K."/>
            <person name="Kang Y."/>
            <person name="Saito S."/>
            <person name="Akiyama N."/>
            <person name="Yazawa K."/>
            <person name="Gonoi T."/>
            <person name="Mikami Y."/>
        </authorList>
    </citation>
    <scope>NUCLEOTIDE SEQUENCE [LARGE SCALE GENOMIC DNA]</scope>
    <source>
        <strain evidence="8">NBRC 107696</strain>
    </source>
</reference>
<evidence type="ECO:0000256" key="3">
    <source>
        <dbReference type="ARBA" id="ARBA00022630"/>
    </source>
</evidence>
<dbReference type="GO" id="GO:0016614">
    <property type="term" value="F:oxidoreductase activity, acting on CH-OH group of donors"/>
    <property type="evidence" value="ECO:0007669"/>
    <property type="project" value="InterPro"/>
</dbReference>
<dbReference type="OrthoDB" id="9785276at2"/>
<dbReference type="GO" id="GO:0050660">
    <property type="term" value="F:flavin adenine dinucleotide binding"/>
    <property type="evidence" value="ECO:0007669"/>
    <property type="project" value="InterPro"/>
</dbReference>
<dbReference type="PANTHER" id="PTHR11552">
    <property type="entry name" value="GLUCOSE-METHANOL-CHOLINE GMC OXIDOREDUCTASE"/>
    <property type="match status" value="1"/>
</dbReference>
<feature type="domain" description="Glucose-methanol-choline oxidoreductase N-terminal" evidence="5">
    <location>
        <begin position="7"/>
        <end position="295"/>
    </location>
</feature>
<dbReference type="EMBL" id="BJOV01000003">
    <property type="protein sequence ID" value="GEE01657.1"/>
    <property type="molecule type" value="Genomic_DNA"/>
</dbReference>
<dbReference type="AlphaFoldDB" id="A0A7I9V8K7"/>